<evidence type="ECO:0000313" key="2">
    <source>
        <dbReference type="Proteomes" id="UP000318422"/>
    </source>
</evidence>
<gene>
    <name evidence="1" type="ORF">ZRA01_00610</name>
</gene>
<name>A0A4Y4CMA9_ZOORA</name>
<protein>
    <submittedName>
        <fullName evidence="1">Uncharacterized protein</fullName>
    </submittedName>
</protein>
<keyword evidence="2" id="KW-1185">Reference proteome</keyword>
<sequence>MNEKTVVQTVREFAKSGDQRFKKSFSVSGNSDEIITVTIERTRRVLATESLSFEARANTISALPSGAPCGCCGGSGKAG</sequence>
<accession>A0A4Y4CMA9</accession>
<reference evidence="1 2" key="1">
    <citation type="submission" date="2019-06" db="EMBL/GenBank/DDBJ databases">
        <title>Whole genome shotgun sequence of Zoogloea ramigera NBRC 15342.</title>
        <authorList>
            <person name="Hosoyama A."/>
            <person name="Uohara A."/>
            <person name="Ohji S."/>
            <person name="Ichikawa N."/>
        </authorList>
    </citation>
    <scope>NUCLEOTIDE SEQUENCE [LARGE SCALE GENOMIC DNA]</scope>
    <source>
        <strain evidence="1 2">NBRC 15342</strain>
    </source>
</reference>
<evidence type="ECO:0000313" key="1">
    <source>
        <dbReference type="EMBL" id="GEC93988.1"/>
    </source>
</evidence>
<dbReference type="EMBL" id="BJNV01000002">
    <property type="protein sequence ID" value="GEC93988.1"/>
    <property type="molecule type" value="Genomic_DNA"/>
</dbReference>
<organism evidence="1 2">
    <name type="scientific">Zoogloea ramigera</name>
    <dbReference type="NCBI Taxonomy" id="350"/>
    <lineage>
        <taxon>Bacteria</taxon>
        <taxon>Pseudomonadati</taxon>
        <taxon>Pseudomonadota</taxon>
        <taxon>Betaproteobacteria</taxon>
        <taxon>Rhodocyclales</taxon>
        <taxon>Zoogloeaceae</taxon>
        <taxon>Zoogloea</taxon>
    </lineage>
</organism>
<dbReference type="Proteomes" id="UP000318422">
    <property type="component" value="Unassembled WGS sequence"/>
</dbReference>
<dbReference type="AlphaFoldDB" id="A0A4Y4CMA9"/>
<proteinExistence type="predicted"/>
<comment type="caution">
    <text evidence="1">The sequence shown here is derived from an EMBL/GenBank/DDBJ whole genome shotgun (WGS) entry which is preliminary data.</text>
</comment>